<keyword evidence="3 4" id="KW-0067">ATP-binding</keyword>
<dbReference type="Gene3D" id="1.20.1200.10">
    <property type="entry name" value="Cobalamin adenosyltransferase-like"/>
    <property type="match status" value="1"/>
</dbReference>
<dbReference type="OrthoDB" id="9778896at2"/>
<comment type="catalytic activity">
    <reaction evidence="4">
        <text>2 cob(II)alamin + reduced [electron-transfer flavoprotein] + 2 ATP = 2 adenosylcob(III)alamin + 2 triphosphate + oxidized [electron-transfer flavoprotein] + 3 H(+)</text>
        <dbReference type="Rhea" id="RHEA:28671"/>
        <dbReference type="Rhea" id="RHEA-COMP:10685"/>
        <dbReference type="Rhea" id="RHEA-COMP:10686"/>
        <dbReference type="ChEBI" id="CHEBI:15378"/>
        <dbReference type="ChEBI" id="CHEBI:16304"/>
        <dbReference type="ChEBI" id="CHEBI:18036"/>
        <dbReference type="ChEBI" id="CHEBI:18408"/>
        <dbReference type="ChEBI" id="CHEBI:30616"/>
        <dbReference type="ChEBI" id="CHEBI:57692"/>
        <dbReference type="ChEBI" id="CHEBI:58307"/>
        <dbReference type="EC" id="2.5.1.17"/>
    </reaction>
</comment>
<evidence type="ECO:0000256" key="3">
    <source>
        <dbReference type="ARBA" id="ARBA00022840"/>
    </source>
</evidence>
<dbReference type="Proteomes" id="UP000199041">
    <property type="component" value="Unassembled WGS sequence"/>
</dbReference>
<proteinExistence type="inferred from homology"/>
<dbReference type="InterPro" id="IPR036451">
    <property type="entry name" value="CblAdoTrfase-like_sf"/>
</dbReference>
<evidence type="ECO:0000256" key="2">
    <source>
        <dbReference type="ARBA" id="ARBA00022741"/>
    </source>
</evidence>
<dbReference type="GO" id="GO:0005524">
    <property type="term" value="F:ATP binding"/>
    <property type="evidence" value="ECO:0007669"/>
    <property type="project" value="UniProtKB-UniRule"/>
</dbReference>
<accession>A0A1H3ZIZ6</accession>
<evidence type="ECO:0000313" key="6">
    <source>
        <dbReference type="EMBL" id="SEA23381.1"/>
    </source>
</evidence>
<name>A0A1H3ZIZ6_9BACT</name>
<dbReference type="Pfam" id="PF01923">
    <property type="entry name" value="Cob_adeno_trans"/>
    <property type="match status" value="1"/>
</dbReference>
<dbReference type="PANTHER" id="PTHR12213:SF0">
    <property type="entry name" value="CORRINOID ADENOSYLTRANSFERASE MMAB"/>
    <property type="match status" value="1"/>
</dbReference>
<dbReference type="InterPro" id="IPR016030">
    <property type="entry name" value="CblAdoTrfase-like"/>
</dbReference>
<sequence>MAKIYTRTGDKGTTGLIGGTRISKGDLQVDCYGTLDEVNAHLGLLISQLKEIIDQPFTTLTTTQKHLFDIGAVLALDPEKADKFKLPMISSTEITNLELEIDEMNFHLPKMTHFILPGGHQVVAQAHILRAVTRKAERLTVAFVSHADAEAGSFAADAYPLILKYLNRLSDYFFVLSRYIGYLLNIPENKWIPEK</sequence>
<keyword evidence="4" id="KW-0169">Cobalamin biosynthesis</keyword>
<dbReference type="RefSeq" id="WP_091397886.1">
    <property type="nucleotide sequence ID" value="NZ_FNQY01000011.1"/>
</dbReference>
<comment type="pathway">
    <text evidence="4">Cofactor biosynthesis; adenosylcobalamin biosynthesis; adenosylcobalamin from cob(II)yrinate a,c-diamide: step 2/7.</text>
</comment>
<dbReference type="SUPFAM" id="SSF89028">
    <property type="entry name" value="Cobalamin adenosyltransferase-like"/>
    <property type="match status" value="1"/>
</dbReference>
<dbReference type="UniPathway" id="UPA00148">
    <property type="reaction ID" value="UER00233"/>
</dbReference>
<evidence type="ECO:0000256" key="1">
    <source>
        <dbReference type="ARBA" id="ARBA00022679"/>
    </source>
</evidence>
<feature type="domain" description="Cobalamin adenosyltransferase-like" evidence="5">
    <location>
        <begin position="4"/>
        <end position="180"/>
    </location>
</feature>
<keyword evidence="2 4" id="KW-0547">Nucleotide-binding</keyword>
<dbReference type="GO" id="GO:0009236">
    <property type="term" value="P:cobalamin biosynthetic process"/>
    <property type="evidence" value="ECO:0007669"/>
    <property type="project" value="UniProtKB-UniRule"/>
</dbReference>
<keyword evidence="1 4" id="KW-0808">Transferase</keyword>
<dbReference type="STRING" id="551991.SAMN05192529_11142"/>
<evidence type="ECO:0000313" key="7">
    <source>
        <dbReference type="Proteomes" id="UP000199041"/>
    </source>
</evidence>
<protein>
    <recommendedName>
        <fullName evidence="4">Corrinoid adenosyltransferase</fullName>
        <ecNumber evidence="4">2.5.1.17</ecNumber>
    </recommendedName>
    <alternativeName>
        <fullName evidence="4">Cob(II)alamin adenosyltransferase</fullName>
    </alternativeName>
    <alternativeName>
        <fullName evidence="4">Cob(II)yrinic acid a,c-diamide adenosyltransferase</fullName>
    </alternativeName>
    <alternativeName>
        <fullName evidence="4">Cobinamide/cobalamin adenosyltransferase</fullName>
    </alternativeName>
</protein>
<evidence type="ECO:0000259" key="5">
    <source>
        <dbReference type="Pfam" id="PF01923"/>
    </source>
</evidence>
<dbReference type="EC" id="2.5.1.17" evidence="4"/>
<dbReference type="PANTHER" id="PTHR12213">
    <property type="entry name" value="CORRINOID ADENOSYLTRANSFERASE"/>
    <property type="match status" value="1"/>
</dbReference>
<dbReference type="AlphaFoldDB" id="A0A1H3ZIZ6"/>
<reference evidence="6 7" key="1">
    <citation type="submission" date="2016-10" db="EMBL/GenBank/DDBJ databases">
        <authorList>
            <person name="de Groot N.N."/>
        </authorList>
    </citation>
    <scope>NUCLEOTIDE SEQUENCE [LARGE SCALE GENOMIC DNA]</scope>
    <source>
        <strain evidence="6 7">Vu-144</strain>
    </source>
</reference>
<dbReference type="GO" id="GO:0008817">
    <property type="term" value="F:corrinoid adenosyltransferase activity"/>
    <property type="evidence" value="ECO:0007669"/>
    <property type="project" value="UniProtKB-UniRule"/>
</dbReference>
<dbReference type="NCBIfam" id="TIGR00636">
    <property type="entry name" value="PduO_Nterm"/>
    <property type="match status" value="1"/>
</dbReference>
<comment type="similarity">
    <text evidence="4">Belongs to the Cob(I)alamin adenosyltransferase family.</text>
</comment>
<dbReference type="InterPro" id="IPR029499">
    <property type="entry name" value="PduO-typ"/>
</dbReference>
<organism evidence="6 7">
    <name type="scientific">Arachidicoccus rhizosphaerae</name>
    <dbReference type="NCBI Taxonomy" id="551991"/>
    <lineage>
        <taxon>Bacteria</taxon>
        <taxon>Pseudomonadati</taxon>
        <taxon>Bacteroidota</taxon>
        <taxon>Chitinophagia</taxon>
        <taxon>Chitinophagales</taxon>
        <taxon>Chitinophagaceae</taxon>
        <taxon>Arachidicoccus</taxon>
    </lineage>
</organism>
<evidence type="ECO:0000256" key="4">
    <source>
        <dbReference type="RuleBase" id="RU366026"/>
    </source>
</evidence>
<keyword evidence="7" id="KW-1185">Reference proteome</keyword>
<dbReference type="EMBL" id="FNQY01000011">
    <property type="protein sequence ID" value="SEA23381.1"/>
    <property type="molecule type" value="Genomic_DNA"/>
</dbReference>
<comment type="catalytic activity">
    <reaction evidence="4">
        <text>2 cob(II)yrinate a,c diamide + reduced [electron-transfer flavoprotein] + 2 ATP = 2 adenosylcob(III)yrinate a,c-diamide + 2 triphosphate + oxidized [electron-transfer flavoprotein] + 3 H(+)</text>
        <dbReference type="Rhea" id="RHEA:11528"/>
        <dbReference type="Rhea" id="RHEA-COMP:10685"/>
        <dbReference type="Rhea" id="RHEA-COMP:10686"/>
        <dbReference type="ChEBI" id="CHEBI:15378"/>
        <dbReference type="ChEBI" id="CHEBI:18036"/>
        <dbReference type="ChEBI" id="CHEBI:30616"/>
        <dbReference type="ChEBI" id="CHEBI:57692"/>
        <dbReference type="ChEBI" id="CHEBI:58307"/>
        <dbReference type="ChEBI" id="CHEBI:58503"/>
        <dbReference type="ChEBI" id="CHEBI:58537"/>
        <dbReference type="EC" id="2.5.1.17"/>
    </reaction>
</comment>
<gene>
    <name evidence="6" type="ORF">SAMN05192529_11142</name>
</gene>